<keyword evidence="7 11" id="KW-0862">Zinc</keyword>
<dbReference type="SUPFAM" id="SSF52540">
    <property type="entry name" value="P-loop containing nucleoside triphosphate hydrolases"/>
    <property type="match status" value="1"/>
</dbReference>
<dbReference type="InterPro" id="IPR027417">
    <property type="entry name" value="P-loop_NTPase"/>
</dbReference>
<dbReference type="GO" id="GO:0006302">
    <property type="term" value="P:double-strand break repair"/>
    <property type="evidence" value="ECO:0007669"/>
    <property type="project" value="InterPro"/>
</dbReference>
<comment type="similarity">
    <text evidence="11">Belongs to the helicase family. PriA subfamily.</text>
</comment>
<dbReference type="PANTHER" id="PTHR30580:SF0">
    <property type="entry name" value="PRIMOSOMAL PROTEIN N"/>
    <property type="match status" value="1"/>
</dbReference>
<evidence type="ECO:0000256" key="10">
    <source>
        <dbReference type="ARBA" id="ARBA00023235"/>
    </source>
</evidence>
<keyword evidence="10" id="KW-0413">Isomerase</keyword>
<evidence type="ECO:0000313" key="16">
    <source>
        <dbReference type="Proteomes" id="UP000266089"/>
    </source>
</evidence>
<dbReference type="Gene3D" id="3.40.1440.60">
    <property type="entry name" value="PriA, 3(prime) DNA-binding domain"/>
    <property type="match status" value="1"/>
</dbReference>
<feature type="binding site" evidence="11">
    <location>
        <position position="448"/>
    </location>
    <ligand>
        <name>Zn(2+)</name>
        <dbReference type="ChEBI" id="CHEBI:29105"/>
        <label>2</label>
    </ligand>
</feature>
<dbReference type="GO" id="GO:1990077">
    <property type="term" value="C:primosome complex"/>
    <property type="evidence" value="ECO:0007669"/>
    <property type="project" value="UniProtKB-UniRule"/>
</dbReference>
<dbReference type="OrthoDB" id="9759544at2"/>
<organism evidence="15 16">
    <name type="scientific">Meiothermus taiwanensis</name>
    <dbReference type="NCBI Taxonomy" id="172827"/>
    <lineage>
        <taxon>Bacteria</taxon>
        <taxon>Thermotogati</taxon>
        <taxon>Deinococcota</taxon>
        <taxon>Deinococci</taxon>
        <taxon>Thermales</taxon>
        <taxon>Thermaceae</taxon>
        <taxon>Meiothermus</taxon>
    </lineage>
</organism>
<keyword evidence="5 15" id="KW-0378">Hydrolase</keyword>
<feature type="binding site" evidence="11">
    <location>
        <position position="451"/>
    </location>
    <ligand>
        <name>Zn(2+)</name>
        <dbReference type="ChEBI" id="CHEBI:29105"/>
        <label>2</label>
    </ligand>
</feature>
<dbReference type="PANTHER" id="PTHR30580">
    <property type="entry name" value="PRIMOSOMAL PROTEIN N"/>
    <property type="match status" value="1"/>
</dbReference>
<feature type="binding site" evidence="11">
    <location>
        <position position="484"/>
    </location>
    <ligand>
        <name>Zn(2+)</name>
        <dbReference type="ChEBI" id="CHEBI:29105"/>
        <label>1</label>
    </ligand>
</feature>
<keyword evidence="3 11" id="KW-0479">Metal-binding</keyword>
<feature type="domain" description="Primosomal protein N C-terminal" evidence="13">
    <location>
        <begin position="628"/>
        <end position="714"/>
    </location>
</feature>
<evidence type="ECO:0000256" key="4">
    <source>
        <dbReference type="ARBA" id="ARBA00022741"/>
    </source>
</evidence>
<evidence type="ECO:0000256" key="8">
    <source>
        <dbReference type="ARBA" id="ARBA00022840"/>
    </source>
</evidence>
<dbReference type="GO" id="GO:0006270">
    <property type="term" value="P:DNA replication initiation"/>
    <property type="evidence" value="ECO:0007669"/>
    <property type="project" value="TreeGrafter"/>
</dbReference>
<dbReference type="GO" id="GO:0043138">
    <property type="term" value="F:3'-5' DNA helicase activity"/>
    <property type="evidence" value="ECO:0007669"/>
    <property type="project" value="TreeGrafter"/>
</dbReference>
<proteinExistence type="inferred from homology"/>
<feature type="binding site" evidence="11">
    <location>
        <position position="439"/>
    </location>
    <ligand>
        <name>Zn(2+)</name>
        <dbReference type="ChEBI" id="CHEBI:29105"/>
        <label>1</label>
    </ligand>
</feature>
<evidence type="ECO:0000256" key="5">
    <source>
        <dbReference type="ARBA" id="ARBA00022801"/>
    </source>
</evidence>
<feature type="binding site" evidence="11">
    <location>
        <position position="468"/>
    </location>
    <ligand>
        <name>Zn(2+)</name>
        <dbReference type="ChEBI" id="CHEBI:29105"/>
        <label>2</label>
    </ligand>
</feature>
<feature type="binding site" evidence="11">
    <location>
        <position position="481"/>
    </location>
    <ligand>
        <name>Zn(2+)</name>
        <dbReference type="ChEBI" id="CHEBI:29105"/>
        <label>1</label>
    </ligand>
</feature>
<evidence type="ECO:0000313" key="15">
    <source>
        <dbReference type="EMBL" id="RIH74365.1"/>
    </source>
</evidence>
<protein>
    <recommendedName>
        <fullName evidence="11">Probable replication restart protein PriA</fullName>
    </recommendedName>
    <alternativeName>
        <fullName evidence="11">Putative ATP-dependent DNA helicase PriA</fullName>
    </alternativeName>
</protein>
<dbReference type="Pfam" id="PF18319">
    <property type="entry name" value="Zn_ribbon_PriA"/>
    <property type="match status" value="1"/>
</dbReference>
<dbReference type="InterPro" id="IPR042115">
    <property type="entry name" value="PriA_3primeBD_sf"/>
</dbReference>
<keyword evidence="6" id="KW-0347">Helicase</keyword>
<dbReference type="GO" id="GO:0003677">
    <property type="term" value="F:DNA binding"/>
    <property type="evidence" value="ECO:0007669"/>
    <property type="project" value="UniProtKB-UniRule"/>
</dbReference>
<dbReference type="HAMAP" id="MF_00983">
    <property type="entry name" value="PriA"/>
    <property type="match status" value="1"/>
</dbReference>
<dbReference type="GO" id="GO:0016787">
    <property type="term" value="F:hydrolase activity"/>
    <property type="evidence" value="ECO:0007669"/>
    <property type="project" value="UniProtKB-KW"/>
</dbReference>
<evidence type="ECO:0000256" key="2">
    <source>
        <dbReference type="ARBA" id="ARBA00022705"/>
    </source>
</evidence>
<reference evidence="15 16" key="1">
    <citation type="submission" date="2018-08" db="EMBL/GenBank/DDBJ databases">
        <title>Meiothermus cateniformans JCM 15151 genome sequencing project.</title>
        <authorList>
            <person name="Da Costa M.S."/>
            <person name="Albuquerque L."/>
            <person name="Raposo P."/>
            <person name="Froufe H.J.C."/>
            <person name="Barroso C.S."/>
            <person name="Egas C."/>
        </authorList>
    </citation>
    <scope>NUCLEOTIDE SEQUENCE [LARGE SCALE GENOMIC DNA]</scope>
    <source>
        <strain evidence="15 16">JCM 15151</strain>
    </source>
</reference>
<dbReference type="InterPro" id="IPR041222">
    <property type="entry name" value="PriA_3primeBD"/>
</dbReference>
<evidence type="ECO:0000259" key="13">
    <source>
        <dbReference type="Pfam" id="PF18074"/>
    </source>
</evidence>
<feature type="binding site" evidence="11">
    <location>
        <position position="442"/>
    </location>
    <ligand>
        <name>Zn(2+)</name>
        <dbReference type="ChEBI" id="CHEBI:29105"/>
        <label>1</label>
    </ligand>
</feature>
<comment type="cofactor">
    <cofactor evidence="11">
        <name>Zn(2+)</name>
        <dbReference type="ChEBI" id="CHEBI:29105"/>
    </cofactor>
    <text evidence="11">Binds 2 zinc ions per subunit.</text>
</comment>
<dbReference type="InterPro" id="IPR005259">
    <property type="entry name" value="PriA"/>
</dbReference>
<gene>
    <name evidence="15" type="primary">priA_2</name>
    <name evidence="11" type="synonym">priA</name>
    <name evidence="15" type="ORF">Mcate_02743</name>
</gene>
<evidence type="ECO:0000259" key="14">
    <source>
        <dbReference type="Pfam" id="PF18319"/>
    </source>
</evidence>
<dbReference type="GO" id="GO:0006269">
    <property type="term" value="P:DNA replication, synthesis of primer"/>
    <property type="evidence" value="ECO:0007669"/>
    <property type="project" value="UniProtKB-KW"/>
</dbReference>
<dbReference type="RefSeq" id="WP_043983310.1">
    <property type="nucleotide sequence ID" value="NZ_JBHSXZ010000072.1"/>
</dbReference>
<evidence type="ECO:0000256" key="11">
    <source>
        <dbReference type="HAMAP-Rule" id="MF_00983"/>
    </source>
</evidence>
<feature type="domain" description="Primosomal protein N' 3' DNA-binding" evidence="12">
    <location>
        <begin position="5"/>
        <end position="100"/>
    </location>
</feature>
<feature type="binding site" evidence="11">
    <location>
        <position position="471"/>
    </location>
    <ligand>
        <name>Zn(2+)</name>
        <dbReference type="ChEBI" id="CHEBI:29105"/>
        <label>2</label>
    </ligand>
</feature>
<keyword evidence="9 11" id="KW-0238">DNA-binding</keyword>
<name>A0A399DQ31_9DEIN</name>
<dbReference type="Pfam" id="PF17764">
    <property type="entry name" value="PriA_3primeBD"/>
    <property type="match status" value="1"/>
</dbReference>
<keyword evidence="1 11" id="KW-0639">Primosome</keyword>
<dbReference type="GO" id="GO:0008270">
    <property type="term" value="F:zinc ion binding"/>
    <property type="evidence" value="ECO:0007669"/>
    <property type="project" value="UniProtKB-UniRule"/>
</dbReference>
<dbReference type="InterPro" id="IPR040498">
    <property type="entry name" value="PriA_CRR"/>
</dbReference>
<dbReference type="EMBL" id="QWKX01000120">
    <property type="protein sequence ID" value="RIH74365.1"/>
    <property type="molecule type" value="Genomic_DNA"/>
</dbReference>
<dbReference type="InterPro" id="IPR041236">
    <property type="entry name" value="PriA_C"/>
</dbReference>
<evidence type="ECO:0000256" key="1">
    <source>
        <dbReference type="ARBA" id="ARBA00022515"/>
    </source>
</evidence>
<dbReference type="GO" id="GO:0006310">
    <property type="term" value="P:DNA recombination"/>
    <property type="evidence" value="ECO:0007669"/>
    <property type="project" value="InterPro"/>
</dbReference>
<keyword evidence="4 11" id="KW-0547">Nucleotide-binding</keyword>
<accession>A0A399DQ31</accession>
<feature type="domain" description="PriA DNA helicase Cys-rich region (CRR)" evidence="14">
    <location>
        <begin position="448"/>
        <end position="476"/>
    </location>
</feature>
<evidence type="ECO:0000256" key="7">
    <source>
        <dbReference type="ARBA" id="ARBA00022833"/>
    </source>
</evidence>
<comment type="subunit">
    <text evidence="11">Component of the replication restart primosome.</text>
</comment>
<comment type="caution">
    <text evidence="11">As this protein does not have any detectable helicase domains, it probably does not have helicase activity.</text>
</comment>
<keyword evidence="2 11" id="KW-0235">DNA replication</keyword>
<comment type="function">
    <text evidence="11">Initiates the restart of stalled replication forks, which reloads the replicative helicase on sites other than the origin of replication. Recognizes and binds to abandoned replication forks and remodels them to uncover a helicase loading site. Promotes assembly of the primosome at these replication forks.</text>
</comment>
<dbReference type="Pfam" id="PF18074">
    <property type="entry name" value="PriA_C"/>
    <property type="match status" value="1"/>
</dbReference>
<evidence type="ECO:0000256" key="3">
    <source>
        <dbReference type="ARBA" id="ARBA00022723"/>
    </source>
</evidence>
<sequence>MQVLKVALPLPLEPMTYLPPHTDPRAEVLGYRVVVPWRGELRVGVVVGYEEAPQKAFALREALAYLDAQPWLNPAALEFLLAAARDSFCAVGVLLNDLLPFLEPPLAHRVRLLPGADPAVLPGGLEALAEGWQEAQGLDPKLLDFLREAGVLQEEVAERRTPAQALVVLREPPEGVGEKARTAWYALRDLRRVESMAALARAAGVGVGVVKGLLEKGYIGFVEVLPAPEATATRALEPLALPFTPVRLQGGRLLERLRALMGLVQEGPALVLFPEVSLLKKCQSFFPGAAVLHGEMKAEERRLVWGKLAQGSARWVLTTYQGLLLPLDWERIVVVEEGAEAYKLPGGSRAFVPRLARLRAQGLGIPIHYCSSVNSLEVWEEPAYTLPPPRPRLHLLDLRQERGWPLTGAAIALLQQVQEKKRQAIVLSARRGYSAVLRCKQCNWKAMCPHCALPLRYHKSGRLGLLQCHQCGHQEKAPELCPSCQSDVFEPRGPGVEWLLEALGRHLPTLPRYRYTAEAKDDLRPLLAGEPGVLVGTTAVLRGPVLPELALVLLPYADGFVLESDFRAAERYHRLLWQLADLHPHRRPLLVLQTFEPGHAAHRALQAASPQGFMEVELALRRALGYPPASRMVKLEVAHAKEPVARDAIYQLARVLQARAQPGELLGPAPAPVARLRGQYVFHLLLKSCEERVQALMANLPPVRGARLKIDPDPQSFIGLLED</sequence>
<evidence type="ECO:0000259" key="12">
    <source>
        <dbReference type="Pfam" id="PF17764"/>
    </source>
</evidence>
<evidence type="ECO:0000256" key="9">
    <source>
        <dbReference type="ARBA" id="ARBA00023125"/>
    </source>
</evidence>
<dbReference type="AlphaFoldDB" id="A0A399DQ31"/>
<keyword evidence="8 11" id="KW-0067">ATP-binding</keyword>
<dbReference type="Proteomes" id="UP000266089">
    <property type="component" value="Unassembled WGS sequence"/>
</dbReference>
<dbReference type="GO" id="GO:0005524">
    <property type="term" value="F:ATP binding"/>
    <property type="evidence" value="ECO:0007669"/>
    <property type="project" value="UniProtKB-UniRule"/>
</dbReference>
<dbReference type="Gene3D" id="3.40.50.300">
    <property type="entry name" value="P-loop containing nucleotide triphosphate hydrolases"/>
    <property type="match status" value="1"/>
</dbReference>
<evidence type="ECO:0000256" key="6">
    <source>
        <dbReference type="ARBA" id="ARBA00022806"/>
    </source>
</evidence>
<comment type="caution">
    <text evidence="15">The sequence shown here is derived from an EMBL/GenBank/DDBJ whole genome shotgun (WGS) entry which is preliminary data.</text>
</comment>